<dbReference type="GO" id="GO:0005886">
    <property type="term" value="C:plasma membrane"/>
    <property type="evidence" value="ECO:0007669"/>
    <property type="project" value="UniProtKB-SubCell"/>
</dbReference>
<evidence type="ECO:0000313" key="12">
    <source>
        <dbReference type="EMBL" id="VFK01746.1"/>
    </source>
</evidence>
<dbReference type="EMBL" id="CAADFJ010000071">
    <property type="protein sequence ID" value="VFK01746.1"/>
    <property type="molecule type" value="Genomic_DNA"/>
</dbReference>
<keyword evidence="3" id="KW-1003">Cell membrane</keyword>
<evidence type="ECO:0000256" key="5">
    <source>
        <dbReference type="ARBA" id="ARBA00022989"/>
    </source>
</evidence>
<comment type="similarity">
    <text evidence="2">Belongs to the CPA3 antiporters (TC 2.A.63) subunit D family.</text>
</comment>
<dbReference type="PANTHER" id="PTHR42703:SF1">
    <property type="entry name" value="NA(+)_H(+) ANTIPORTER SUBUNIT D1"/>
    <property type="match status" value="1"/>
</dbReference>
<sequence>MIEQHLPALQVVIPLIAAPVCLLVHRPKLAWLVATAASWTAFVIALVLLHTVRETGPLSYALGGWAAPWGIEYRVDTINAFLLLIVAGISSVVVVFAGKSVEREIEPDRIYLFYTAWVLCLTGLLGIAITGDVFNLFVFLEISSLSTYALIALGSHRRALMAAYRYLVMGTIGATFIVIGIGFLYAMTGTLNMMDLAARLPAVSNTRTVAVAFAFLTVGIGLKVALFPLHAWLPNAYTYAPSAVSALLAGTATKVGVYVLLRFLFTVFGGSFPFKTLALDGILLVLAVVAVLSGALVAIFQTNLKRMLAYSSVAQIGYMVLGISLTSITGLMATIVHLFNHALIKTALFMALGSVFYRFGSVSLDGIAGLGRRMPWTMAAFVAGGLSLIGVPMSVGFISKWYLISAALEQGLWPVVAVIIVGSLLAVVYVWRVVEAAYFQPAAAGAAGAVADKREEAPLGMLIPIWFLVAANLYFGLDASLTTGVARQAAEMLLGDFSPATGGG</sequence>
<evidence type="ECO:0000256" key="2">
    <source>
        <dbReference type="ARBA" id="ARBA00005346"/>
    </source>
</evidence>
<dbReference type="InterPro" id="IPR050586">
    <property type="entry name" value="CPA3_Na-H_Antiporter_D"/>
</dbReference>
<evidence type="ECO:0000313" key="11">
    <source>
        <dbReference type="EMBL" id="VFJ95187.1"/>
    </source>
</evidence>
<evidence type="ECO:0000256" key="4">
    <source>
        <dbReference type="ARBA" id="ARBA00022692"/>
    </source>
</evidence>
<feature type="domain" description="NADH:quinone oxidoreductase/Mrp antiporter transmembrane" evidence="9">
    <location>
        <begin position="131"/>
        <end position="425"/>
    </location>
</feature>
<feature type="transmembrane region" description="Helical" evidence="8">
    <location>
        <begin position="208"/>
        <end position="227"/>
    </location>
</feature>
<reference evidence="11" key="1">
    <citation type="submission" date="2019-02" db="EMBL/GenBank/DDBJ databases">
        <authorList>
            <person name="Gruber-Vodicka R. H."/>
            <person name="Seah K. B. B."/>
        </authorList>
    </citation>
    <scope>NUCLEOTIDE SEQUENCE</scope>
    <source>
        <strain evidence="12">BECK_SA2B12</strain>
        <strain evidence="10">BECK_SA2B15</strain>
        <strain evidence="11">BECK_SA2B20</strain>
    </source>
</reference>
<feature type="transmembrane region" description="Helical" evidence="8">
    <location>
        <begin position="31"/>
        <end position="52"/>
    </location>
</feature>
<evidence type="ECO:0000256" key="8">
    <source>
        <dbReference type="SAM" id="Phobius"/>
    </source>
</evidence>
<comment type="subcellular location">
    <subcellularLocation>
        <location evidence="1">Cell membrane</location>
        <topology evidence="1">Multi-pass membrane protein</topology>
    </subcellularLocation>
    <subcellularLocation>
        <location evidence="7">Membrane</location>
        <topology evidence="7">Multi-pass membrane protein</topology>
    </subcellularLocation>
</comment>
<feature type="transmembrane region" description="Helical" evidence="8">
    <location>
        <begin position="166"/>
        <end position="188"/>
    </location>
</feature>
<accession>A0A450URP0</accession>
<organism evidence="11">
    <name type="scientific">Candidatus Kentrum eta</name>
    <dbReference type="NCBI Taxonomy" id="2126337"/>
    <lineage>
        <taxon>Bacteria</taxon>
        <taxon>Pseudomonadati</taxon>
        <taxon>Pseudomonadota</taxon>
        <taxon>Gammaproteobacteria</taxon>
        <taxon>Candidatus Kentrum</taxon>
    </lineage>
</organism>
<evidence type="ECO:0000259" key="9">
    <source>
        <dbReference type="Pfam" id="PF00361"/>
    </source>
</evidence>
<dbReference type="GO" id="GO:0008137">
    <property type="term" value="F:NADH dehydrogenase (ubiquinone) activity"/>
    <property type="evidence" value="ECO:0007669"/>
    <property type="project" value="InterPro"/>
</dbReference>
<dbReference type="PRINTS" id="PR01437">
    <property type="entry name" value="NUOXDRDTASE4"/>
</dbReference>
<dbReference type="EMBL" id="CAADFI010000072">
    <property type="protein sequence ID" value="VFJ95187.1"/>
    <property type="molecule type" value="Genomic_DNA"/>
</dbReference>
<evidence type="ECO:0000313" key="10">
    <source>
        <dbReference type="EMBL" id="VFJ94634.1"/>
    </source>
</evidence>
<evidence type="ECO:0000256" key="6">
    <source>
        <dbReference type="ARBA" id="ARBA00023136"/>
    </source>
</evidence>
<feature type="transmembrane region" description="Helical" evidence="8">
    <location>
        <begin position="281"/>
        <end position="304"/>
    </location>
</feature>
<gene>
    <name evidence="10" type="ORF">BECKH772A_GA0070896_1007410</name>
    <name evidence="11" type="ORF">BECKH772B_GA0070898_1007210</name>
    <name evidence="12" type="ORF">BECKH772C_GA0070978_1007110</name>
</gene>
<keyword evidence="5 8" id="KW-1133">Transmembrane helix</keyword>
<feature type="transmembrane region" description="Helical" evidence="8">
    <location>
        <begin position="6"/>
        <end position="24"/>
    </location>
</feature>
<feature type="transmembrane region" description="Helical" evidence="8">
    <location>
        <begin position="316"/>
        <end position="336"/>
    </location>
</feature>
<name>A0A450URP0_9GAMM</name>
<keyword evidence="6 8" id="KW-0472">Membrane</keyword>
<protein>
    <submittedName>
        <fullName evidence="11">Multisubunit sodium/proton antiporter, MrpD subunit</fullName>
    </submittedName>
</protein>
<feature type="transmembrane region" description="Helical" evidence="8">
    <location>
        <begin position="239"/>
        <end position="261"/>
    </location>
</feature>
<dbReference type="PANTHER" id="PTHR42703">
    <property type="entry name" value="NADH DEHYDROGENASE"/>
    <property type="match status" value="1"/>
</dbReference>
<evidence type="ECO:0000256" key="7">
    <source>
        <dbReference type="RuleBase" id="RU000320"/>
    </source>
</evidence>
<feature type="transmembrane region" description="Helical" evidence="8">
    <location>
        <begin position="78"/>
        <end position="98"/>
    </location>
</feature>
<feature type="transmembrane region" description="Helical" evidence="8">
    <location>
        <begin position="376"/>
        <end position="399"/>
    </location>
</feature>
<dbReference type="GO" id="GO:0042773">
    <property type="term" value="P:ATP synthesis coupled electron transport"/>
    <property type="evidence" value="ECO:0007669"/>
    <property type="project" value="InterPro"/>
</dbReference>
<dbReference type="Pfam" id="PF00361">
    <property type="entry name" value="Proton_antipo_M"/>
    <property type="match status" value="1"/>
</dbReference>
<dbReference type="EMBL" id="CAADFG010000074">
    <property type="protein sequence ID" value="VFJ94634.1"/>
    <property type="molecule type" value="Genomic_DNA"/>
</dbReference>
<dbReference type="InterPro" id="IPR001750">
    <property type="entry name" value="ND/Mrp_TM"/>
</dbReference>
<feature type="transmembrane region" description="Helical" evidence="8">
    <location>
        <begin position="110"/>
        <end position="130"/>
    </location>
</feature>
<keyword evidence="4 7" id="KW-0812">Transmembrane</keyword>
<dbReference type="AlphaFoldDB" id="A0A450URP0"/>
<feature type="transmembrane region" description="Helical" evidence="8">
    <location>
        <begin position="136"/>
        <end position="154"/>
    </location>
</feature>
<evidence type="ECO:0000256" key="3">
    <source>
        <dbReference type="ARBA" id="ARBA00022475"/>
    </source>
</evidence>
<proteinExistence type="inferred from homology"/>
<feature type="transmembrane region" description="Helical" evidence="8">
    <location>
        <begin position="411"/>
        <end position="431"/>
    </location>
</feature>
<feature type="transmembrane region" description="Helical" evidence="8">
    <location>
        <begin position="459"/>
        <end position="477"/>
    </location>
</feature>
<dbReference type="InterPro" id="IPR003918">
    <property type="entry name" value="NADH_UbQ_OxRdtase"/>
</dbReference>
<evidence type="ECO:0000256" key="1">
    <source>
        <dbReference type="ARBA" id="ARBA00004651"/>
    </source>
</evidence>